<sequence length="212" mass="22994">MLFVRKLCSAKNKGGRVLHFMGALDLTVQVYNISSRATKEDLITFFSYCGNIDEIQLQGDGDGSQLAVVTFKQPYAFKTALLLNDAILIDRRVCISPLEKDIVPIIFCFSEREQTQGTTTKVATRRGHEILSKVSDKVTDKVTGIGKTLAKQASTAMLSAEQTVGSVGSTISNSSYFTTSTLWLSNALGRAAKSAVQLGHGKARHQSSGKKK</sequence>
<reference evidence="4" key="1">
    <citation type="journal article" date="2017" name="Nat. Commun.">
        <title>The asparagus genome sheds light on the origin and evolution of a young Y chromosome.</title>
        <authorList>
            <person name="Harkess A."/>
            <person name="Zhou J."/>
            <person name="Xu C."/>
            <person name="Bowers J.E."/>
            <person name="Van der Hulst R."/>
            <person name="Ayyampalayam S."/>
            <person name="Mercati F."/>
            <person name="Riccardi P."/>
            <person name="McKain M.R."/>
            <person name="Kakrana A."/>
            <person name="Tang H."/>
            <person name="Ray J."/>
            <person name="Groenendijk J."/>
            <person name="Arikit S."/>
            <person name="Mathioni S.M."/>
            <person name="Nakano M."/>
            <person name="Shan H."/>
            <person name="Telgmann-Rauber A."/>
            <person name="Kanno A."/>
            <person name="Yue Z."/>
            <person name="Chen H."/>
            <person name="Li W."/>
            <person name="Chen Y."/>
            <person name="Xu X."/>
            <person name="Zhang Y."/>
            <person name="Luo S."/>
            <person name="Chen H."/>
            <person name="Gao J."/>
            <person name="Mao Z."/>
            <person name="Pires J.C."/>
            <person name="Luo M."/>
            <person name="Kudrna D."/>
            <person name="Wing R.A."/>
            <person name="Meyers B.C."/>
            <person name="Yi K."/>
            <person name="Kong H."/>
            <person name="Lavrijsen P."/>
            <person name="Sunseri F."/>
            <person name="Falavigna A."/>
            <person name="Ye Y."/>
            <person name="Leebens-Mack J.H."/>
            <person name="Chen G."/>
        </authorList>
    </citation>
    <scope>NUCLEOTIDE SEQUENCE [LARGE SCALE GENOMIC DNA]</scope>
    <source>
        <strain evidence="4">cv. DH0086</strain>
    </source>
</reference>
<protein>
    <recommendedName>
        <fullName evidence="2">RRM domain-containing protein</fullName>
    </recommendedName>
</protein>
<dbReference type="OMA" id="GQRMERI"/>
<dbReference type="EMBL" id="CM007389">
    <property type="protein sequence ID" value="ONK58655.1"/>
    <property type="molecule type" value="Genomic_DNA"/>
</dbReference>
<dbReference type="GO" id="GO:0003723">
    <property type="term" value="F:RNA binding"/>
    <property type="evidence" value="ECO:0007669"/>
    <property type="project" value="UniProtKB-UniRule"/>
</dbReference>
<dbReference type="Gene3D" id="3.30.70.330">
    <property type="match status" value="1"/>
</dbReference>
<keyword evidence="1" id="KW-0694">RNA-binding</keyword>
<evidence type="ECO:0000313" key="4">
    <source>
        <dbReference type="Proteomes" id="UP000243459"/>
    </source>
</evidence>
<keyword evidence="4" id="KW-1185">Reference proteome</keyword>
<dbReference type="AlphaFoldDB" id="A0A5P1EAV7"/>
<gene>
    <name evidence="3" type="ORF">A4U43_C09F15310</name>
</gene>
<dbReference type="Proteomes" id="UP000243459">
    <property type="component" value="Chromosome 9"/>
</dbReference>
<feature type="domain" description="RRM" evidence="2">
    <location>
        <begin position="26"/>
        <end position="100"/>
    </location>
</feature>
<dbReference type="InterPro" id="IPR000504">
    <property type="entry name" value="RRM_dom"/>
</dbReference>
<dbReference type="PANTHER" id="PTHR32343:SF44">
    <property type="entry name" value="PROTEIN VIP1-LIKE"/>
    <property type="match status" value="1"/>
</dbReference>
<dbReference type="PANTHER" id="PTHR32343">
    <property type="entry name" value="SERINE/ARGININE-RICH SPLICING FACTOR"/>
    <property type="match status" value="1"/>
</dbReference>
<accession>A0A5P1EAV7</accession>
<dbReference type="InterPro" id="IPR035979">
    <property type="entry name" value="RBD_domain_sf"/>
</dbReference>
<name>A0A5P1EAV7_ASPOF</name>
<dbReference type="InterPro" id="IPR012677">
    <property type="entry name" value="Nucleotide-bd_a/b_plait_sf"/>
</dbReference>
<proteinExistence type="predicted"/>
<dbReference type="Gramene" id="ONK58655">
    <property type="protein sequence ID" value="ONK58655"/>
    <property type="gene ID" value="A4U43_C09F15310"/>
</dbReference>
<dbReference type="PROSITE" id="PS50102">
    <property type="entry name" value="RRM"/>
    <property type="match status" value="1"/>
</dbReference>
<evidence type="ECO:0000256" key="1">
    <source>
        <dbReference type="PROSITE-ProRule" id="PRU00176"/>
    </source>
</evidence>
<organism evidence="3 4">
    <name type="scientific">Asparagus officinalis</name>
    <name type="common">Garden asparagus</name>
    <dbReference type="NCBI Taxonomy" id="4686"/>
    <lineage>
        <taxon>Eukaryota</taxon>
        <taxon>Viridiplantae</taxon>
        <taxon>Streptophyta</taxon>
        <taxon>Embryophyta</taxon>
        <taxon>Tracheophyta</taxon>
        <taxon>Spermatophyta</taxon>
        <taxon>Magnoliopsida</taxon>
        <taxon>Liliopsida</taxon>
        <taxon>Asparagales</taxon>
        <taxon>Asparagaceae</taxon>
        <taxon>Asparagoideae</taxon>
        <taxon>Asparagus</taxon>
    </lineage>
</organism>
<evidence type="ECO:0000259" key="2">
    <source>
        <dbReference type="PROSITE" id="PS50102"/>
    </source>
</evidence>
<dbReference type="SUPFAM" id="SSF54928">
    <property type="entry name" value="RNA-binding domain, RBD"/>
    <property type="match status" value="1"/>
</dbReference>
<dbReference type="Pfam" id="PF00076">
    <property type="entry name" value="RRM_1"/>
    <property type="match status" value="1"/>
</dbReference>
<evidence type="ECO:0000313" key="3">
    <source>
        <dbReference type="EMBL" id="ONK58655.1"/>
    </source>
</evidence>